<comment type="catalytic activity">
    <reaction evidence="6">
        <text>Exonucleolytic cleavage in either 5'- to 3'- or 3'- to 5'-direction to yield nucleoside 5'-phosphates.</text>
        <dbReference type="EC" id="3.1.11.6"/>
    </reaction>
</comment>
<evidence type="ECO:0000313" key="9">
    <source>
        <dbReference type="Proteomes" id="UP000319908"/>
    </source>
</evidence>
<evidence type="ECO:0000256" key="1">
    <source>
        <dbReference type="ARBA" id="ARBA00009998"/>
    </source>
</evidence>
<dbReference type="SUPFAM" id="SSF116842">
    <property type="entry name" value="XseB-like"/>
    <property type="match status" value="1"/>
</dbReference>
<dbReference type="NCBIfam" id="TIGR01280">
    <property type="entry name" value="xseB"/>
    <property type="match status" value="1"/>
</dbReference>
<feature type="compositionally biased region" description="Low complexity" evidence="7">
    <location>
        <begin position="1"/>
        <end position="18"/>
    </location>
</feature>
<evidence type="ECO:0000256" key="7">
    <source>
        <dbReference type="SAM" id="MobiDB-lite"/>
    </source>
</evidence>
<comment type="caution">
    <text evidence="8">The sequence shown here is derived from an EMBL/GenBank/DDBJ whole genome shotgun (WGS) entry which is preliminary data.</text>
</comment>
<dbReference type="GO" id="GO:0006308">
    <property type="term" value="P:DNA catabolic process"/>
    <property type="evidence" value="ECO:0007669"/>
    <property type="project" value="UniProtKB-UniRule"/>
</dbReference>
<dbReference type="InterPro" id="IPR037004">
    <property type="entry name" value="Exonuc_VII_ssu_sf"/>
</dbReference>
<dbReference type="Gene3D" id="1.10.287.1040">
    <property type="entry name" value="Exonuclease VII, small subunit"/>
    <property type="match status" value="1"/>
</dbReference>
<gene>
    <name evidence="6 8" type="primary">xseB</name>
    <name evidence="8" type="ORF">Poly21_27360</name>
</gene>
<organism evidence="8 9">
    <name type="scientific">Allorhodopirellula heiligendammensis</name>
    <dbReference type="NCBI Taxonomy" id="2714739"/>
    <lineage>
        <taxon>Bacteria</taxon>
        <taxon>Pseudomonadati</taxon>
        <taxon>Planctomycetota</taxon>
        <taxon>Planctomycetia</taxon>
        <taxon>Pirellulales</taxon>
        <taxon>Pirellulaceae</taxon>
        <taxon>Allorhodopirellula</taxon>
    </lineage>
</organism>
<dbReference type="Pfam" id="PF02609">
    <property type="entry name" value="Exonuc_VII_S"/>
    <property type="match status" value="1"/>
</dbReference>
<dbReference type="HAMAP" id="MF_00337">
    <property type="entry name" value="Exonuc_7_S"/>
    <property type="match status" value="1"/>
</dbReference>
<evidence type="ECO:0000313" key="8">
    <source>
        <dbReference type="EMBL" id="TWU15539.1"/>
    </source>
</evidence>
<evidence type="ECO:0000256" key="5">
    <source>
        <dbReference type="ARBA" id="ARBA00022839"/>
    </source>
</evidence>
<dbReference type="GO" id="GO:0009318">
    <property type="term" value="C:exodeoxyribonuclease VII complex"/>
    <property type="evidence" value="ECO:0007669"/>
    <property type="project" value="UniProtKB-UniRule"/>
</dbReference>
<keyword evidence="9" id="KW-1185">Reference proteome</keyword>
<evidence type="ECO:0000256" key="2">
    <source>
        <dbReference type="ARBA" id="ARBA00022490"/>
    </source>
</evidence>
<feature type="region of interest" description="Disordered" evidence="7">
    <location>
        <begin position="1"/>
        <end position="27"/>
    </location>
</feature>
<keyword evidence="4 6" id="KW-0378">Hydrolase</keyword>
<dbReference type="EMBL" id="SJPU01000002">
    <property type="protein sequence ID" value="TWU15539.1"/>
    <property type="molecule type" value="Genomic_DNA"/>
</dbReference>
<dbReference type="GO" id="GO:0005829">
    <property type="term" value="C:cytosol"/>
    <property type="evidence" value="ECO:0007669"/>
    <property type="project" value="TreeGrafter"/>
</dbReference>
<keyword evidence="2 6" id="KW-0963">Cytoplasm</keyword>
<dbReference type="GO" id="GO:0008855">
    <property type="term" value="F:exodeoxyribonuclease VII activity"/>
    <property type="evidence" value="ECO:0007669"/>
    <property type="project" value="UniProtKB-UniRule"/>
</dbReference>
<dbReference type="PANTHER" id="PTHR34137:SF1">
    <property type="entry name" value="EXODEOXYRIBONUCLEASE 7 SMALL SUBUNIT"/>
    <property type="match status" value="1"/>
</dbReference>
<sequence length="137" mass="14661">MAKKNSAAMPAPSSSSSALDQPGEELDFEATLGEIETVVRKLESGELSLNDSLRQYESAVSKMRRCYELLEVAERRVSVLAGFDADGNPVMQPLEDSGDGHGNDAETLIEKQKTRGRRRGAAAGGTAPTSSEMSDEI</sequence>
<reference evidence="8 9" key="1">
    <citation type="journal article" date="2020" name="Antonie Van Leeuwenhoek">
        <title>Rhodopirellula heiligendammensis sp. nov., Rhodopirellula pilleata sp. nov., and Rhodopirellula solitaria sp. nov. isolated from natural or artificial marine surfaces in Northern Germany and California, USA, and emended description of the genus Rhodopirellula.</title>
        <authorList>
            <person name="Kallscheuer N."/>
            <person name="Wiegand S."/>
            <person name="Jogler M."/>
            <person name="Boedeker C."/>
            <person name="Peeters S.H."/>
            <person name="Rast P."/>
            <person name="Heuer A."/>
            <person name="Jetten M.S.M."/>
            <person name="Rohde M."/>
            <person name="Jogler C."/>
        </authorList>
    </citation>
    <scope>NUCLEOTIDE SEQUENCE [LARGE SCALE GENOMIC DNA]</scope>
    <source>
        <strain evidence="8 9">Poly21</strain>
    </source>
</reference>
<dbReference type="InterPro" id="IPR003761">
    <property type="entry name" value="Exonuc_VII_S"/>
</dbReference>
<feature type="region of interest" description="Disordered" evidence="7">
    <location>
        <begin position="84"/>
        <end position="137"/>
    </location>
</feature>
<dbReference type="AlphaFoldDB" id="A0A5C6BY27"/>
<keyword evidence="5 6" id="KW-0269">Exonuclease</keyword>
<comment type="subcellular location">
    <subcellularLocation>
        <location evidence="6">Cytoplasm</location>
    </subcellularLocation>
</comment>
<evidence type="ECO:0000256" key="4">
    <source>
        <dbReference type="ARBA" id="ARBA00022801"/>
    </source>
</evidence>
<protein>
    <recommendedName>
        <fullName evidence="6">Exodeoxyribonuclease 7 small subunit</fullName>
        <ecNumber evidence="6">3.1.11.6</ecNumber>
    </recommendedName>
    <alternativeName>
        <fullName evidence="6">Exodeoxyribonuclease VII small subunit</fullName>
        <shortName evidence="6">Exonuclease VII small subunit</shortName>
    </alternativeName>
</protein>
<accession>A0A5C6BY27</accession>
<keyword evidence="3 6" id="KW-0540">Nuclease</keyword>
<comment type="similarity">
    <text evidence="1 6">Belongs to the XseB family.</text>
</comment>
<evidence type="ECO:0000256" key="6">
    <source>
        <dbReference type="HAMAP-Rule" id="MF_00337"/>
    </source>
</evidence>
<dbReference type="PANTHER" id="PTHR34137">
    <property type="entry name" value="EXODEOXYRIBONUCLEASE 7 SMALL SUBUNIT"/>
    <property type="match status" value="1"/>
</dbReference>
<comment type="function">
    <text evidence="6">Bidirectionally degrades single-stranded DNA into large acid-insoluble oligonucleotides, which are then degraded further into small acid-soluble oligonucleotides.</text>
</comment>
<proteinExistence type="inferred from homology"/>
<name>A0A5C6BY27_9BACT</name>
<dbReference type="Proteomes" id="UP000319908">
    <property type="component" value="Unassembled WGS sequence"/>
</dbReference>
<feature type="compositionally biased region" description="Polar residues" evidence="7">
    <location>
        <begin position="128"/>
        <end position="137"/>
    </location>
</feature>
<comment type="subunit">
    <text evidence="6">Heterooligomer composed of large and small subunits.</text>
</comment>
<dbReference type="EC" id="3.1.11.6" evidence="6"/>
<evidence type="ECO:0000256" key="3">
    <source>
        <dbReference type="ARBA" id="ARBA00022722"/>
    </source>
</evidence>
<feature type="compositionally biased region" description="Basic and acidic residues" evidence="7">
    <location>
        <begin position="98"/>
        <end position="113"/>
    </location>
</feature>